<dbReference type="PANTHER" id="PTHR47074">
    <property type="entry name" value="BNAC02G40300D PROTEIN"/>
    <property type="match status" value="1"/>
</dbReference>
<dbReference type="EMBL" id="CM000882">
    <property type="protein sequence ID" value="KQK00440.1"/>
    <property type="molecule type" value="Genomic_DNA"/>
</dbReference>
<feature type="region of interest" description="Disordered" evidence="1">
    <location>
        <begin position="1"/>
        <end position="23"/>
    </location>
</feature>
<name>A0A0Q3FLF9_BRADI</name>
<reference evidence="4" key="3">
    <citation type="submission" date="2018-08" db="UniProtKB">
        <authorList>
            <consortium name="EnsemblPlants"/>
        </authorList>
    </citation>
    <scope>IDENTIFICATION</scope>
    <source>
        <strain evidence="4">cv. Bd21</strain>
    </source>
</reference>
<keyword evidence="5" id="KW-1185">Reference proteome</keyword>
<protein>
    <recommendedName>
        <fullName evidence="2">RNase H type-1 domain-containing protein</fullName>
    </recommendedName>
</protein>
<feature type="compositionally biased region" description="Acidic residues" evidence="1">
    <location>
        <begin position="9"/>
        <end position="23"/>
    </location>
</feature>
<gene>
    <name evidence="3" type="ORF">BRADI_3g49433v3</name>
</gene>
<evidence type="ECO:0000313" key="4">
    <source>
        <dbReference type="EnsemblPlants" id="KQK00440"/>
    </source>
</evidence>
<dbReference type="InterPro" id="IPR002156">
    <property type="entry name" value="RNaseH_domain"/>
</dbReference>
<evidence type="ECO:0000256" key="1">
    <source>
        <dbReference type="SAM" id="MobiDB-lite"/>
    </source>
</evidence>
<dbReference type="PANTHER" id="PTHR47074:SF76">
    <property type="entry name" value="RNASE H TYPE-1 DOMAIN-CONTAINING PROTEIN"/>
    <property type="match status" value="1"/>
</dbReference>
<dbReference type="AlphaFoldDB" id="A0A0Q3FLF9"/>
<dbReference type="Proteomes" id="UP000008810">
    <property type="component" value="Chromosome 3"/>
</dbReference>
<sequence>MNNARAKDDDTEDDVGVENEDVDAAADVENVAGKLIRKYPATDLTKGKTPLMLFDDPTSVGSTRCKPQQDTAWTRPPEGWTSLCCDGSFGQETNTAGADMILRDEQGMIIFSPCRVLRNYTGPLEAEIAACMQGMTPAVQWMIKLVIA</sequence>
<dbReference type="EnsemblPlants" id="KQK00440">
    <property type="protein sequence ID" value="KQK00440"/>
    <property type="gene ID" value="BRADI_3g49433v3"/>
</dbReference>
<dbReference type="Gramene" id="KQK00440">
    <property type="protein sequence ID" value="KQK00440"/>
    <property type="gene ID" value="BRADI_3g49433v3"/>
</dbReference>
<dbReference type="OrthoDB" id="1752183at2759"/>
<reference evidence="3 4" key="1">
    <citation type="journal article" date="2010" name="Nature">
        <title>Genome sequencing and analysis of the model grass Brachypodium distachyon.</title>
        <authorList>
            <consortium name="International Brachypodium Initiative"/>
        </authorList>
    </citation>
    <scope>NUCLEOTIDE SEQUENCE [LARGE SCALE GENOMIC DNA]</scope>
    <source>
        <strain evidence="3 4">Bd21</strain>
    </source>
</reference>
<dbReference type="GO" id="GO:0004523">
    <property type="term" value="F:RNA-DNA hybrid ribonuclease activity"/>
    <property type="evidence" value="ECO:0007669"/>
    <property type="project" value="InterPro"/>
</dbReference>
<evidence type="ECO:0000313" key="5">
    <source>
        <dbReference type="Proteomes" id="UP000008810"/>
    </source>
</evidence>
<feature type="domain" description="RNase H type-1" evidence="2">
    <location>
        <begin position="85"/>
        <end position="146"/>
    </location>
</feature>
<dbReference type="GO" id="GO:0003676">
    <property type="term" value="F:nucleic acid binding"/>
    <property type="evidence" value="ECO:0007669"/>
    <property type="project" value="InterPro"/>
</dbReference>
<reference evidence="3" key="2">
    <citation type="submission" date="2017-06" db="EMBL/GenBank/DDBJ databases">
        <title>WGS assembly of Brachypodium distachyon.</title>
        <authorList>
            <consortium name="The International Brachypodium Initiative"/>
            <person name="Lucas S."/>
            <person name="Harmon-Smith M."/>
            <person name="Lail K."/>
            <person name="Tice H."/>
            <person name="Grimwood J."/>
            <person name="Bruce D."/>
            <person name="Barry K."/>
            <person name="Shu S."/>
            <person name="Lindquist E."/>
            <person name="Wang M."/>
            <person name="Pitluck S."/>
            <person name="Vogel J.P."/>
            <person name="Garvin D.F."/>
            <person name="Mockler T.C."/>
            <person name="Schmutz J."/>
            <person name="Rokhsar D."/>
            <person name="Bevan M.W."/>
        </authorList>
    </citation>
    <scope>NUCLEOTIDE SEQUENCE</scope>
    <source>
        <strain evidence="3">Bd21</strain>
    </source>
</reference>
<accession>A0A0Q3FLF9</accession>
<dbReference type="InParanoid" id="A0A0Q3FLF9"/>
<dbReference type="Pfam" id="PF13456">
    <property type="entry name" value="RVT_3"/>
    <property type="match status" value="1"/>
</dbReference>
<organism evidence="3">
    <name type="scientific">Brachypodium distachyon</name>
    <name type="common">Purple false brome</name>
    <name type="synonym">Trachynia distachya</name>
    <dbReference type="NCBI Taxonomy" id="15368"/>
    <lineage>
        <taxon>Eukaryota</taxon>
        <taxon>Viridiplantae</taxon>
        <taxon>Streptophyta</taxon>
        <taxon>Embryophyta</taxon>
        <taxon>Tracheophyta</taxon>
        <taxon>Spermatophyta</taxon>
        <taxon>Magnoliopsida</taxon>
        <taxon>Liliopsida</taxon>
        <taxon>Poales</taxon>
        <taxon>Poaceae</taxon>
        <taxon>BOP clade</taxon>
        <taxon>Pooideae</taxon>
        <taxon>Stipodae</taxon>
        <taxon>Brachypodieae</taxon>
        <taxon>Brachypodium</taxon>
    </lineage>
</organism>
<evidence type="ECO:0000259" key="2">
    <source>
        <dbReference type="Pfam" id="PF13456"/>
    </source>
</evidence>
<dbReference type="InterPro" id="IPR052929">
    <property type="entry name" value="RNase_H-like_EbsB-rel"/>
</dbReference>
<evidence type="ECO:0000313" key="3">
    <source>
        <dbReference type="EMBL" id="KQK00440.1"/>
    </source>
</evidence>
<proteinExistence type="predicted"/>